<evidence type="ECO:0000256" key="2">
    <source>
        <dbReference type="ARBA" id="ARBA00022801"/>
    </source>
</evidence>
<dbReference type="Gene3D" id="3.20.20.370">
    <property type="entry name" value="Glycoside hydrolase/deacetylase"/>
    <property type="match status" value="1"/>
</dbReference>
<proteinExistence type="predicted"/>
<gene>
    <name evidence="4" type="ORF">P4T90_11340</name>
</gene>
<dbReference type="PANTHER" id="PTHR10587:SF133">
    <property type="entry name" value="CHITIN DEACETYLASE 1-RELATED"/>
    <property type="match status" value="1"/>
</dbReference>
<accession>A0ABU6MGV8</accession>
<feature type="domain" description="NodB homology" evidence="3">
    <location>
        <begin position="82"/>
        <end position="265"/>
    </location>
</feature>
<dbReference type="Proteomes" id="UP001341444">
    <property type="component" value="Unassembled WGS sequence"/>
</dbReference>
<dbReference type="InterPro" id="IPR011330">
    <property type="entry name" value="Glyco_hydro/deAcase_b/a-brl"/>
</dbReference>
<dbReference type="Pfam" id="PF01522">
    <property type="entry name" value="Polysacc_deac_1"/>
    <property type="match status" value="1"/>
</dbReference>
<organism evidence="4 5">
    <name type="scientific">Heyndrickxia acidicola</name>
    <dbReference type="NCBI Taxonomy" id="209389"/>
    <lineage>
        <taxon>Bacteria</taxon>
        <taxon>Bacillati</taxon>
        <taxon>Bacillota</taxon>
        <taxon>Bacilli</taxon>
        <taxon>Bacillales</taxon>
        <taxon>Bacillaceae</taxon>
        <taxon>Heyndrickxia</taxon>
    </lineage>
</organism>
<comment type="caution">
    <text evidence="4">The sequence shown here is derived from an EMBL/GenBank/DDBJ whole genome shotgun (WGS) entry which is preliminary data.</text>
</comment>
<dbReference type="EMBL" id="JARMAB010000013">
    <property type="protein sequence ID" value="MED1203664.1"/>
    <property type="molecule type" value="Genomic_DNA"/>
</dbReference>
<dbReference type="CDD" id="cd10917">
    <property type="entry name" value="CE4_NodB_like_6s_7s"/>
    <property type="match status" value="1"/>
</dbReference>
<name>A0ABU6MGV8_9BACI</name>
<evidence type="ECO:0000313" key="5">
    <source>
        <dbReference type="Proteomes" id="UP001341444"/>
    </source>
</evidence>
<dbReference type="PANTHER" id="PTHR10587">
    <property type="entry name" value="GLYCOSYL TRANSFERASE-RELATED"/>
    <property type="match status" value="1"/>
</dbReference>
<evidence type="ECO:0000259" key="3">
    <source>
        <dbReference type="PROSITE" id="PS51677"/>
    </source>
</evidence>
<evidence type="ECO:0000256" key="1">
    <source>
        <dbReference type="ARBA" id="ARBA00022723"/>
    </source>
</evidence>
<sequence>MKPHWLFPFSLVICIAAMCEQIINQPTTKTGFHRNSVLFKAETVSLPTEQTLNYGDPTPLTSVTNQSHDYQHILTSGPVTKREIALTFDDAPDNAFTPKILDILKSKGVKATFFVVGWRMEAYPEIVKRIVEDGHVLGNHTYSHANLPKLNDDSFQQQIMKTDNLIEKFTGFAPNIVRPPYGNITNKQIHWLGSQKKYVVNWNVDSLDWKGLTGEQVAANVLLHVHPGSIILQHSGTGKGGDLSGTVNALPTIIDKLKSEGFELVTIPELLGIPAP</sequence>
<dbReference type="PROSITE" id="PS51677">
    <property type="entry name" value="NODB"/>
    <property type="match status" value="1"/>
</dbReference>
<dbReference type="InterPro" id="IPR002509">
    <property type="entry name" value="NODB_dom"/>
</dbReference>
<evidence type="ECO:0000313" key="4">
    <source>
        <dbReference type="EMBL" id="MED1203664.1"/>
    </source>
</evidence>
<keyword evidence="1" id="KW-0479">Metal-binding</keyword>
<reference evidence="4 5" key="1">
    <citation type="submission" date="2023-03" db="EMBL/GenBank/DDBJ databases">
        <title>Bacillus Genome Sequencing.</title>
        <authorList>
            <person name="Dunlap C."/>
        </authorList>
    </citation>
    <scope>NUCLEOTIDE SEQUENCE [LARGE SCALE GENOMIC DNA]</scope>
    <source>
        <strain evidence="4 5">B-23453</strain>
    </source>
</reference>
<dbReference type="InterPro" id="IPR050248">
    <property type="entry name" value="Polysacc_deacetylase_ArnD"/>
</dbReference>
<dbReference type="SUPFAM" id="SSF88713">
    <property type="entry name" value="Glycoside hydrolase/deacetylase"/>
    <property type="match status" value="1"/>
</dbReference>
<protein>
    <submittedName>
        <fullName evidence="4">Polysaccharide deacetylase family protein</fullName>
    </submittedName>
</protein>
<keyword evidence="2" id="KW-0378">Hydrolase</keyword>
<keyword evidence="5" id="KW-1185">Reference proteome</keyword>